<gene>
    <name evidence="2" type="ORF">JMJ35_002861</name>
</gene>
<name>A0AA39V6I4_9LECA</name>
<dbReference type="EMBL" id="JAFEKC020000005">
    <property type="protein sequence ID" value="KAK0514244.1"/>
    <property type="molecule type" value="Genomic_DNA"/>
</dbReference>
<protein>
    <recommendedName>
        <fullName evidence="4">Ecp2 effector protein domain-containing protein</fullName>
    </recommendedName>
</protein>
<keyword evidence="1" id="KW-0732">Signal</keyword>
<evidence type="ECO:0000256" key="1">
    <source>
        <dbReference type="SAM" id="SignalP"/>
    </source>
</evidence>
<keyword evidence="3" id="KW-1185">Reference proteome</keyword>
<feature type="chain" id="PRO_5041430999" description="Ecp2 effector protein domain-containing protein" evidence="1">
    <location>
        <begin position="22"/>
        <end position="491"/>
    </location>
</feature>
<sequence>MYSINLLCSGFLLISTASTLAIVPSQTLLNLVPGPSSIVNLTADAQVNGQVNLTLDASSNNGPDNNDIECSGALYGRGLTYNSCTTAIASFIQPFSGWITVGPRESEAKYNYLLPWRWISDDGSCIIDIFPQEQGGDGMVLPKQLIDAATELVDQCVVKGNGIGGVITDVGWNGKFDLAVRPFDGSAVACQEKPADPPLGDGCDALLQTMPAAMDDQDTFGPAGAPGVTATLPYAHYTDSSNCALAITLMPDVPTSTVDSESWYYIWEYAVAIQGMCVRQGYEGSIIGAGENEHLMVWLLEHHEHEALVFPNAILGTMLPNNTKTLSTNLEMPSPIESIVEVDTLIAADSLPLNADFSSLRHGSSDEKIPRLNSTAISLDLSGEHWLTRITYENAHTTSPTSYLAAPQPSPSPFTLTHLPPDITPTTTSQAIFLIPSPAKTSLHFRSTEQRPAQVSSTHQTDQATLPTAFHQSFCITSRNLFRNILTIPSA</sequence>
<proteinExistence type="predicted"/>
<dbReference type="Proteomes" id="UP001166286">
    <property type="component" value="Unassembled WGS sequence"/>
</dbReference>
<evidence type="ECO:0000313" key="3">
    <source>
        <dbReference type="Proteomes" id="UP001166286"/>
    </source>
</evidence>
<evidence type="ECO:0000313" key="2">
    <source>
        <dbReference type="EMBL" id="KAK0514244.1"/>
    </source>
</evidence>
<accession>A0AA39V6I4</accession>
<reference evidence="2" key="1">
    <citation type="submission" date="2023-03" db="EMBL/GenBank/DDBJ databases">
        <title>Complete genome of Cladonia borealis.</title>
        <authorList>
            <person name="Park H."/>
        </authorList>
    </citation>
    <scope>NUCLEOTIDE SEQUENCE</scope>
    <source>
        <strain evidence="2">ANT050790</strain>
    </source>
</reference>
<evidence type="ECO:0008006" key="4">
    <source>
        <dbReference type="Google" id="ProtNLM"/>
    </source>
</evidence>
<organism evidence="2 3">
    <name type="scientific">Cladonia borealis</name>
    <dbReference type="NCBI Taxonomy" id="184061"/>
    <lineage>
        <taxon>Eukaryota</taxon>
        <taxon>Fungi</taxon>
        <taxon>Dikarya</taxon>
        <taxon>Ascomycota</taxon>
        <taxon>Pezizomycotina</taxon>
        <taxon>Lecanoromycetes</taxon>
        <taxon>OSLEUM clade</taxon>
        <taxon>Lecanoromycetidae</taxon>
        <taxon>Lecanorales</taxon>
        <taxon>Lecanorineae</taxon>
        <taxon>Cladoniaceae</taxon>
        <taxon>Cladonia</taxon>
    </lineage>
</organism>
<feature type="signal peptide" evidence="1">
    <location>
        <begin position="1"/>
        <end position="21"/>
    </location>
</feature>
<dbReference type="AlphaFoldDB" id="A0AA39V6I4"/>
<comment type="caution">
    <text evidence="2">The sequence shown here is derived from an EMBL/GenBank/DDBJ whole genome shotgun (WGS) entry which is preliminary data.</text>
</comment>